<comment type="caution">
    <text evidence="2">The sequence shown here is derived from an EMBL/GenBank/DDBJ whole genome shotgun (WGS) entry which is preliminary data.</text>
</comment>
<feature type="compositionally biased region" description="Polar residues" evidence="1">
    <location>
        <begin position="34"/>
        <end position="57"/>
    </location>
</feature>
<keyword evidence="3" id="KW-1185">Reference proteome</keyword>
<evidence type="ECO:0000256" key="1">
    <source>
        <dbReference type="SAM" id="MobiDB-lite"/>
    </source>
</evidence>
<proteinExistence type="predicted"/>
<feature type="region of interest" description="Disordered" evidence="1">
    <location>
        <begin position="159"/>
        <end position="262"/>
    </location>
</feature>
<accession>A0A250WVL4</accession>
<dbReference type="AlphaFoldDB" id="A0A250WVL4"/>
<feature type="compositionally biased region" description="Polar residues" evidence="1">
    <location>
        <begin position="196"/>
        <end position="209"/>
    </location>
</feature>
<dbReference type="Proteomes" id="UP000232323">
    <property type="component" value="Unassembled WGS sequence"/>
</dbReference>
<name>A0A250WVL4_9CHLO</name>
<feature type="compositionally biased region" description="Polar residues" evidence="1">
    <location>
        <begin position="246"/>
        <end position="259"/>
    </location>
</feature>
<gene>
    <name evidence="2" type="ORF">CEUSTIGMA_g2110.t1</name>
</gene>
<reference evidence="2 3" key="1">
    <citation type="submission" date="2017-08" db="EMBL/GenBank/DDBJ databases">
        <title>Acidophilic green algal genome provides insights into adaptation to an acidic environment.</title>
        <authorList>
            <person name="Hirooka S."/>
            <person name="Hirose Y."/>
            <person name="Kanesaki Y."/>
            <person name="Higuchi S."/>
            <person name="Fujiwara T."/>
            <person name="Onuma R."/>
            <person name="Era A."/>
            <person name="Ohbayashi R."/>
            <person name="Uzuka A."/>
            <person name="Nozaki H."/>
            <person name="Yoshikawa H."/>
            <person name="Miyagishima S.Y."/>
        </authorList>
    </citation>
    <scope>NUCLEOTIDE SEQUENCE [LARGE SCALE GENOMIC DNA]</scope>
    <source>
        <strain evidence="2 3">NIES-2499</strain>
    </source>
</reference>
<feature type="compositionally biased region" description="Polar residues" evidence="1">
    <location>
        <begin position="163"/>
        <end position="183"/>
    </location>
</feature>
<evidence type="ECO:0000313" key="3">
    <source>
        <dbReference type="Proteomes" id="UP000232323"/>
    </source>
</evidence>
<protein>
    <submittedName>
        <fullName evidence="2">Uncharacterized protein</fullName>
    </submittedName>
</protein>
<feature type="region of interest" description="Disordered" evidence="1">
    <location>
        <begin position="1"/>
        <end position="73"/>
    </location>
</feature>
<organism evidence="2 3">
    <name type="scientific">Chlamydomonas eustigma</name>
    <dbReference type="NCBI Taxonomy" id="1157962"/>
    <lineage>
        <taxon>Eukaryota</taxon>
        <taxon>Viridiplantae</taxon>
        <taxon>Chlorophyta</taxon>
        <taxon>core chlorophytes</taxon>
        <taxon>Chlorophyceae</taxon>
        <taxon>CS clade</taxon>
        <taxon>Chlamydomonadales</taxon>
        <taxon>Chlamydomonadaceae</taxon>
        <taxon>Chlamydomonas</taxon>
    </lineage>
</organism>
<feature type="compositionally biased region" description="Low complexity" evidence="1">
    <location>
        <begin position="210"/>
        <end position="225"/>
    </location>
</feature>
<sequence length="493" mass="51891">MSDSYVTSKDFAKHKYRSSHKKNRNNNRGRSQKPSTGSSEAENVNAFNRASVDGSTSGDDRAENEDNLAPSGAQGADFEQLVAEAELHYGQAYYRHLAVHREAEAMLPPWEVEGHSEPPDYDFNLNIETLAASLCHLPIHIILGVEEQYVEELMPLAVPPNRPSTSSTNIHTKENQNAGPSRNHSADRKETALGKTVSQDATQLSQATPSGQQSMESSSQSILDSCVNRISSSHESRSRSEDLSSQVTKLPTPSVLTNRQPPPLSVATTPVQQLACGASHSSKSTQPQVVRVAGLGAKSSDSEIEGDPDLDALLGSTMTPRHLVHTQNTERSFATNTSQNIGGPVPVPAALNIGGSVPLPAALNIVSSTSSVATLQPKSVQISSATVNISALKTEGGSSPMSMSKPTATSTGDEDLDMLLGLGTQGQKHGPPGGGLKGTLTMHGKVGSIAFPAGIAESSQHQSTMPNTLPSVVTQPSTAGGGVKSLEDWLDGM</sequence>
<feature type="compositionally biased region" description="Basic and acidic residues" evidence="1">
    <location>
        <begin position="232"/>
        <end position="242"/>
    </location>
</feature>
<feature type="compositionally biased region" description="Basic residues" evidence="1">
    <location>
        <begin position="12"/>
        <end position="31"/>
    </location>
</feature>
<dbReference type="EMBL" id="BEGY01000008">
    <property type="protein sequence ID" value="GAX74662.1"/>
    <property type="molecule type" value="Genomic_DNA"/>
</dbReference>
<evidence type="ECO:0000313" key="2">
    <source>
        <dbReference type="EMBL" id="GAX74662.1"/>
    </source>
</evidence>